<feature type="transmembrane region" description="Helical" evidence="6">
    <location>
        <begin position="39"/>
        <end position="57"/>
    </location>
</feature>
<dbReference type="Proteomes" id="UP000230292">
    <property type="component" value="Unassembled WGS sequence"/>
</dbReference>
<evidence type="ECO:0000256" key="2">
    <source>
        <dbReference type="ARBA" id="ARBA00009399"/>
    </source>
</evidence>
<evidence type="ECO:0000259" key="7">
    <source>
        <dbReference type="Pfam" id="PF04138"/>
    </source>
</evidence>
<dbReference type="PANTHER" id="PTHR38459:SF1">
    <property type="entry name" value="PROPHAGE BACTOPRENOL-LINKED GLUCOSE TRANSLOCASE HOMOLOG"/>
    <property type="match status" value="1"/>
</dbReference>
<evidence type="ECO:0000256" key="5">
    <source>
        <dbReference type="ARBA" id="ARBA00023136"/>
    </source>
</evidence>
<feature type="transmembrane region" description="Helical" evidence="6">
    <location>
        <begin position="102"/>
        <end position="122"/>
    </location>
</feature>
<dbReference type="EMBL" id="PFGC01000041">
    <property type="protein sequence ID" value="PIW36782.1"/>
    <property type="molecule type" value="Genomic_DNA"/>
</dbReference>
<evidence type="ECO:0000313" key="9">
    <source>
        <dbReference type="Proteomes" id="UP000230292"/>
    </source>
</evidence>
<feature type="transmembrane region" description="Helical" evidence="6">
    <location>
        <begin position="7"/>
        <end position="27"/>
    </location>
</feature>
<accession>A0A2M7H3H9</accession>
<feature type="transmembrane region" description="Helical" evidence="6">
    <location>
        <begin position="78"/>
        <end position="96"/>
    </location>
</feature>
<comment type="subcellular location">
    <subcellularLocation>
        <location evidence="1">Membrane</location>
        <topology evidence="1">Multi-pass membrane protein</topology>
    </subcellularLocation>
</comment>
<protein>
    <recommendedName>
        <fullName evidence="7">GtrA/DPMS transmembrane domain-containing protein</fullName>
    </recommendedName>
</protein>
<keyword evidence="5 6" id="KW-0472">Membrane</keyword>
<proteinExistence type="inferred from homology"/>
<dbReference type="GO" id="GO:0000271">
    <property type="term" value="P:polysaccharide biosynthetic process"/>
    <property type="evidence" value="ECO:0007669"/>
    <property type="project" value="InterPro"/>
</dbReference>
<keyword evidence="3 6" id="KW-0812">Transmembrane</keyword>
<evidence type="ECO:0000256" key="6">
    <source>
        <dbReference type="SAM" id="Phobius"/>
    </source>
</evidence>
<dbReference type="GO" id="GO:0005886">
    <property type="term" value="C:plasma membrane"/>
    <property type="evidence" value="ECO:0007669"/>
    <property type="project" value="TreeGrafter"/>
</dbReference>
<keyword evidence="4 6" id="KW-1133">Transmembrane helix</keyword>
<dbReference type="Pfam" id="PF04138">
    <property type="entry name" value="GtrA_DPMS_TM"/>
    <property type="match status" value="1"/>
</dbReference>
<name>A0A2M7H3H9_9BACT</name>
<evidence type="ECO:0000256" key="4">
    <source>
        <dbReference type="ARBA" id="ARBA00022989"/>
    </source>
</evidence>
<feature type="domain" description="GtrA/DPMS transmembrane" evidence="7">
    <location>
        <begin position="10"/>
        <end position="128"/>
    </location>
</feature>
<dbReference type="PANTHER" id="PTHR38459">
    <property type="entry name" value="PROPHAGE BACTOPRENOL-LINKED GLUCOSE TRANSLOCASE HOMOLOG"/>
    <property type="match status" value="1"/>
</dbReference>
<comment type="similarity">
    <text evidence="2">Belongs to the GtrA family.</text>
</comment>
<evidence type="ECO:0000256" key="3">
    <source>
        <dbReference type="ARBA" id="ARBA00022692"/>
    </source>
</evidence>
<dbReference type="InterPro" id="IPR007267">
    <property type="entry name" value="GtrA_DPMS_TM"/>
</dbReference>
<reference evidence="8 9" key="1">
    <citation type="submission" date="2017-09" db="EMBL/GenBank/DDBJ databases">
        <title>Depth-based differentiation of microbial function through sediment-hosted aquifers and enrichment of novel symbionts in the deep terrestrial subsurface.</title>
        <authorList>
            <person name="Probst A.J."/>
            <person name="Ladd B."/>
            <person name="Jarett J.K."/>
            <person name="Geller-Mcgrath D.E."/>
            <person name="Sieber C.M."/>
            <person name="Emerson J.B."/>
            <person name="Anantharaman K."/>
            <person name="Thomas B.C."/>
            <person name="Malmstrom R."/>
            <person name="Stieglmeier M."/>
            <person name="Klingl A."/>
            <person name="Woyke T."/>
            <person name="Ryan C.M."/>
            <person name="Banfield J.F."/>
        </authorList>
    </citation>
    <scope>NUCLEOTIDE SEQUENCE [LARGE SCALE GENOMIC DNA]</scope>
    <source>
        <strain evidence="8">CG15_BIG_FIL_POST_REV_8_21_14_020_45_12</strain>
    </source>
</reference>
<organism evidence="8 9">
    <name type="scientific">Candidatus Kerfeldbacteria bacterium CG15_BIG_FIL_POST_REV_8_21_14_020_45_12</name>
    <dbReference type="NCBI Taxonomy" id="2014247"/>
    <lineage>
        <taxon>Bacteria</taxon>
        <taxon>Candidatus Kerfeldiibacteriota</taxon>
    </lineage>
</organism>
<dbReference type="InterPro" id="IPR051401">
    <property type="entry name" value="GtrA_CellWall_Glycosyl"/>
</dbReference>
<evidence type="ECO:0000256" key="1">
    <source>
        <dbReference type="ARBA" id="ARBA00004141"/>
    </source>
</evidence>
<sequence>MKNLFGQLVRFGVVGVGNTALDVLVYLGLTRGIPWFGDHYLTAAVISFLVSGVNGFIWNKHWTFNDKLRFTHGQLIRFYSSSGIALALNQTLLWLFVSQFDVYDVIAKVMAGVSAGGLNFALQKFWTFPRREDLYNSNEDFEKVE</sequence>
<dbReference type="AlphaFoldDB" id="A0A2M7H3H9"/>
<comment type="caution">
    <text evidence="8">The sequence shown here is derived from an EMBL/GenBank/DDBJ whole genome shotgun (WGS) entry which is preliminary data.</text>
</comment>
<evidence type="ECO:0000313" key="8">
    <source>
        <dbReference type="EMBL" id="PIW36782.1"/>
    </source>
</evidence>
<gene>
    <name evidence="8" type="ORF">COW24_03795</name>
</gene>